<protein>
    <submittedName>
        <fullName evidence="1">Uncharacterized protein</fullName>
    </submittedName>
</protein>
<dbReference type="Proteomes" id="UP000887159">
    <property type="component" value="Unassembled WGS sequence"/>
</dbReference>
<dbReference type="EMBL" id="BMAU01021325">
    <property type="protein sequence ID" value="GFY13973.1"/>
    <property type="molecule type" value="Genomic_DNA"/>
</dbReference>
<keyword evidence="2" id="KW-1185">Reference proteome</keyword>
<accession>A0A8X6VMR5</accession>
<sequence length="81" mass="9592">MVQNRAVDDAFLKSLKLFEMLPMQQFPNHQILLGSYAKHGGTLLVHKQKKEQRRTWVIFRRYPTAENLIAFRRAKALARRI</sequence>
<evidence type="ECO:0000313" key="2">
    <source>
        <dbReference type="Proteomes" id="UP000887159"/>
    </source>
</evidence>
<comment type="caution">
    <text evidence="1">The sequence shown here is derived from an EMBL/GenBank/DDBJ whole genome shotgun (WGS) entry which is preliminary data.</text>
</comment>
<evidence type="ECO:0000313" key="1">
    <source>
        <dbReference type="EMBL" id="GFY13973.1"/>
    </source>
</evidence>
<organism evidence="1 2">
    <name type="scientific">Trichonephila clavipes</name>
    <name type="common">Golden silk orbweaver</name>
    <name type="synonym">Nephila clavipes</name>
    <dbReference type="NCBI Taxonomy" id="2585209"/>
    <lineage>
        <taxon>Eukaryota</taxon>
        <taxon>Metazoa</taxon>
        <taxon>Ecdysozoa</taxon>
        <taxon>Arthropoda</taxon>
        <taxon>Chelicerata</taxon>
        <taxon>Arachnida</taxon>
        <taxon>Araneae</taxon>
        <taxon>Araneomorphae</taxon>
        <taxon>Entelegynae</taxon>
        <taxon>Araneoidea</taxon>
        <taxon>Nephilidae</taxon>
        <taxon>Trichonephila</taxon>
    </lineage>
</organism>
<name>A0A8X6VMR5_TRICX</name>
<gene>
    <name evidence="1" type="ORF">TNCV_1296341</name>
</gene>
<proteinExistence type="predicted"/>
<reference evidence="1" key="1">
    <citation type="submission" date="2020-08" db="EMBL/GenBank/DDBJ databases">
        <title>Multicomponent nature underlies the extraordinary mechanical properties of spider dragline silk.</title>
        <authorList>
            <person name="Kono N."/>
            <person name="Nakamura H."/>
            <person name="Mori M."/>
            <person name="Yoshida Y."/>
            <person name="Ohtoshi R."/>
            <person name="Malay A.D."/>
            <person name="Moran D.A.P."/>
            <person name="Tomita M."/>
            <person name="Numata K."/>
            <person name="Arakawa K."/>
        </authorList>
    </citation>
    <scope>NUCLEOTIDE SEQUENCE</scope>
</reference>
<dbReference type="AlphaFoldDB" id="A0A8X6VMR5"/>